<dbReference type="GO" id="GO:0005634">
    <property type="term" value="C:nucleus"/>
    <property type="evidence" value="ECO:0007669"/>
    <property type="project" value="UniProtKB-SubCell"/>
</dbReference>
<organism evidence="6">
    <name type="scientific">Hydra vulgaris</name>
    <name type="common">Hydra</name>
    <name type="synonym">Hydra attenuata</name>
    <dbReference type="NCBI Taxonomy" id="6087"/>
    <lineage>
        <taxon>Eukaryota</taxon>
        <taxon>Metazoa</taxon>
        <taxon>Cnidaria</taxon>
        <taxon>Hydrozoa</taxon>
        <taxon>Hydroidolina</taxon>
        <taxon>Anthoathecata</taxon>
        <taxon>Aplanulata</taxon>
        <taxon>Hydridae</taxon>
        <taxon>Hydra</taxon>
    </lineage>
</organism>
<sequence>SDENLTQPMQGISCGFVSDMLDTSQLLLIELGNLNMHADNFLPVPGKVDIFRSVFNSASSPMCTSSSSHDARKKTMSPIVTGTSVLAIRFDGGVAIAADMLGSYGSLAKYTRLSRMTEVNPKTVVAASGDYADYQQISEYLERMMIQNDIEDDGHGYTPQSIFSFLRLLMYQKRSKFEPLWNTLVVGGYHNGSSFLGYVDKLGVAYEDNTIATGYGAYIARPLMTKALESNPNMSKAEAVKLLIDCLKVLFYRDARSHNRFEISIITEEGVTMESNMSFETNWEIAHLVKGYE</sequence>
<dbReference type="OrthoDB" id="7854943at2759"/>
<evidence type="ECO:0000313" key="6">
    <source>
        <dbReference type="EMBL" id="CDG71158.1"/>
    </source>
</evidence>
<gene>
    <name evidence="6" type="primary">PSMB4</name>
</gene>
<dbReference type="Pfam" id="PF00227">
    <property type="entry name" value="Proteasome"/>
    <property type="match status" value="1"/>
</dbReference>
<dbReference type="Gene3D" id="3.60.20.10">
    <property type="entry name" value="Glutamine Phosphoribosylpyrophosphate, subunit 1, domain 1"/>
    <property type="match status" value="1"/>
</dbReference>
<evidence type="ECO:0000256" key="5">
    <source>
        <dbReference type="ARBA" id="ARBA00023242"/>
    </source>
</evidence>
<dbReference type="PROSITE" id="PS51476">
    <property type="entry name" value="PROTEASOME_BETA_2"/>
    <property type="match status" value="1"/>
</dbReference>
<dbReference type="PANTHER" id="PTHR32194">
    <property type="entry name" value="METALLOPROTEASE TLDD"/>
    <property type="match status" value="1"/>
</dbReference>
<evidence type="ECO:0000256" key="1">
    <source>
        <dbReference type="ARBA" id="ARBA00004123"/>
    </source>
</evidence>
<keyword evidence="5" id="KW-0539">Nucleus</keyword>
<proteinExistence type="evidence at transcript level"/>
<reference evidence="6" key="1">
    <citation type="journal article" date="2013" name="Genome Biol. Evol.">
        <title>Punctuated emergences of genetic and phenotypic innovations in eumetazoan, bilaterian, euteleostome, and hominidae ancestors.</title>
        <authorList>
            <person name="Wenger Y."/>
            <person name="Galliot B."/>
        </authorList>
    </citation>
    <scope>NUCLEOTIDE SEQUENCE</scope>
    <source>
        <tissue evidence="6">Whole animals</tissue>
    </source>
</reference>
<dbReference type="InterPro" id="IPR023333">
    <property type="entry name" value="Proteasome_suB-type"/>
</dbReference>
<comment type="subcellular location">
    <subcellularLocation>
        <location evidence="1">Nucleus</location>
    </subcellularLocation>
</comment>
<dbReference type="InterPro" id="IPR001353">
    <property type="entry name" value="Proteasome_sua/b"/>
</dbReference>
<name>T2MFY8_HYDVU</name>
<dbReference type="FunFam" id="3.60.20.10:FF:000014">
    <property type="entry name" value="Proteasome subunit beta type-7"/>
    <property type="match status" value="1"/>
</dbReference>
<dbReference type="SUPFAM" id="SSF56235">
    <property type="entry name" value="N-terminal nucleophile aminohydrolases (Ntn hydrolases)"/>
    <property type="match status" value="1"/>
</dbReference>
<dbReference type="GO" id="GO:0005839">
    <property type="term" value="C:proteasome core complex"/>
    <property type="evidence" value="ECO:0007669"/>
    <property type="project" value="InterPro"/>
</dbReference>
<evidence type="ECO:0000256" key="3">
    <source>
        <dbReference type="ARBA" id="ARBA00022490"/>
    </source>
</evidence>
<dbReference type="CDD" id="cd03760">
    <property type="entry name" value="proteasome_beta_type_4"/>
    <property type="match status" value="1"/>
</dbReference>
<protein>
    <recommendedName>
        <fullName evidence="2">Proteasome subunit beta type-4</fullName>
    </recommendedName>
</protein>
<keyword evidence="3" id="KW-0963">Cytoplasm</keyword>
<keyword evidence="4 6" id="KW-0647">Proteasome</keyword>
<dbReference type="AlphaFoldDB" id="T2MFY8"/>
<dbReference type="InterPro" id="IPR016295">
    <property type="entry name" value="Proteasome_beta4"/>
</dbReference>
<feature type="non-terminal residue" evidence="6">
    <location>
        <position position="1"/>
    </location>
</feature>
<dbReference type="InterPro" id="IPR029055">
    <property type="entry name" value="Ntn_hydrolases_N"/>
</dbReference>
<dbReference type="InterPro" id="IPR016050">
    <property type="entry name" value="Proteasome_bsu_CS"/>
</dbReference>
<accession>T2MFY8</accession>
<dbReference type="GO" id="GO:0005737">
    <property type="term" value="C:cytoplasm"/>
    <property type="evidence" value="ECO:0007669"/>
    <property type="project" value="TreeGrafter"/>
</dbReference>
<dbReference type="EMBL" id="HAAD01004926">
    <property type="protein sequence ID" value="CDG71158.1"/>
    <property type="molecule type" value="mRNA"/>
</dbReference>
<dbReference type="PIRSF" id="PIRSF001213">
    <property type="entry name" value="Psome_endopept_beta"/>
    <property type="match status" value="1"/>
</dbReference>
<dbReference type="PANTHER" id="PTHR32194:SF6">
    <property type="entry name" value="PROTEASOME SUBUNIT BETA"/>
    <property type="match status" value="1"/>
</dbReference>
<evidence type="ECO:0000256" key="2">
    <source>
        <dbReference type="ARBA" id="ARBA00016157"/>
    </source>
</evidence>
<dbReference type="GO" id="GO:0051603">
    <property type="term" value="P:proteolysis involved in protein catabolic process"/>
    <property type="evidence" value="ECO:0007669"/>
    <property type="project" value="InterPro"/>
</dbReference>
<evidence type="ECO:0000256" key="4">
    <source>
        <dbReference type="ARBA" id="ARBA00022942"/>
    </source>
</evidence>
<dbReference type="PROSITE" id="PS00854">
    <property type="entry name" value="PROTEASOME_BETA_1"/>
    <property type="match status" value="1"/>
</dbReference>